<name>A0A016W5B4_9BILA</name>
<organism evidence="2 3">
    <name type="scientific">Ancylostoma ceylanicum</name>
    <dbReference type="NCBI Taxonomy" id="53326"/>
    <lineage>
        <taxon>Eukaryota</taxon>
        <taxon>Metazoa</taxon>
        <taxon>Ecdysozoa</taxon>
        <taxon>Nematoda</taxon>
        <taxon>Chromadorea</taxon>
        <taxon>Rhabditida</taxon>
        <taxon>Rhabditina</taxon>
        <taxon>Rhabditomorpha</taxon>
        <taxon>Strongyloidea</taxon>
        <taxon>Ancylostomatidae</taxon>
        <taxon>Ancylostomatinae</taxon>
        <taxon>Ancylostoma</taxon>
    </lineage>
</organism>
<evidence type="ECO:0000313" key="3">
    <source>
        <dbReference type="Proteomes" id="UP000024635"/>
    </source>
</evidence>
<feature type="non-terminal residue" evidence="2">
    <location>
        <position position="1"/>
    </location>
</feature>
<accession>A0A016W5B4</accession>
<keyword evidence="3" id="KW-1185">Reference proteome</keyword>
<feature type="compositionally biased region" description="Low complexity" evidence="1">
    <location>
        <begin position="11"/>
        <end position="21"/>
    </location>
</feature>
<reference evidence="3" key="1">
    <citation type="journal article" date="2015" name="Nat. Genet.">
        <title>The genome and transcriptome of the zoonotic hookworm Ancylostoma ceylanicum identify infection-specific gene families.</title>
        <authorList>
            <person name="Schwarz E.M."/>
            <person name="Hu Y."/>
            <person name="Antoshechkin I."/>
            <person name="Miller M.M."/>
            <person name="Sternberg P.W."/>
            <person name="Aroian R.V."/>
        </authorList>
    </citation>
    <scope>NUCLEOTIDE SEQUENCE</scope>
    <source>
        <strain evidence="3">HY135</strain>
    </source>
</reference>
<dbReference type="Proteomes" id="UP000024635">
    <property type="component" value="Unassembled WGS sequence"/>
</dbReference>
<evidence type="ECO:0000313" key="2">
    <source>
        <dbReference type="EMBL" id="EYC34781.1"/>
    </source>
</evidence>
<proteinExistence type="predicted"/>
<gene>
    <name evidence="2" type="primary">Acey_s1451.g3881</name>
    <name evidence="2" type="ORF">Y032_1451g3881</name>
</gene>
<sequence length="31" mass="3025">ADPSAESIDCSPATPASSPASGRLAKLSPQI</sequence>
<dbReference type="AlphaFoldDB" id="A0A016W5B4"/>
<evidence type="ECO:0000256" key="1">
    <source>
        <dbReference type="SAM" id="MobiDB-lite"/>
    </source>
</evidence>
<comment type="caution">
    <text evidence="2">The sequence shown here is derived from an EMBL/GenBank/DDBJ whole genome shotgun (WGS) entry which is preliminary data.</text>
</comment>
<feature type="region of interest" description="Disordered" evidence="1">
    <location>
        <begin position="1"/>
        <end position="31"/>
    </location>
</feature>
<protein>
    <submittedName>
        <fullName evidence="2">Uncharacterized protein</fullName>
    </submittedName>
</protein>
<dbReference type="EMBL" id="JARK01001050">
    <property type="protein sequence ID" value="EYC34781.1"/>
    <property type="molecule type" value="Genomic_DNA"/>
</dbReference>